<dbReference type="EMBL" id="JAGRRH010000021">
    <property type="protein sequence ID" value="KAG7345895.1"/>
    <property type="molecule type" value="Genomic_DNA"/>
</dbReference>
<reference evidence="1" key="1">
    <citation type="journal article" date="2021" name="Sci. Rep.">
        <title>Diploid genomic architecture of Nitzschia inconspicua, an elite biomass production diatom.</title>
        <authorList>
            <person name="Oliver A."/>
            <person name="Podell S."/>
            <person name="Pinowska A."/>
            <person name="Traller J.C."/>
            <person name="Smith S.R."/>
            <person name="McClure R."/>
            <person name="Beliaev A."/>
            <person name="Bohutskyi P."/>
            <person name="Hill E.A."/>
            <person name="Rabines A."/>
            <person name="Zheng H."/>
            <person name="Allen L.Z."/>
            <person name="Kuo A."/>
            <person name="Grigoriev I.V."/>
            <person name="Allen A.E."/>
            <person name="Hazlebeck D."/>
            <person name="Allen E.E."/>
        </authorList>
    </citation>
    <scope>NUCLEOTIDE SEQUENCE</scope>
    <source>
        <strain evidence="1">Hildebrandi</strain>
    </source>
</reference>
<organism evidence="1 2">
    <name type="scientific">Nitzschia inconspicua</name>
    <dbReference type="NCBI Taxonomy" id="303405"/>
    <lineage>
        <taxon>Eukaryota</taxon>
        <taxon>Sar</taxon>
        <taxon>Stramenopiles</taxon>
        <taxon>Ochrophyta</taxon>
        <taxon>Bacillariophyta</taxon>
        <taxon>Bacillariophyceae</taxon>
        <taxon>Bacillariophycidae</taxon>
        <taxon>Bacillariales</taxon>
        <taxon>Bacillariaceae</taxon>
        <taxon>Nitzschia</taxon>
    </lineage>
</organism>
<keyword evidence="2" id="KW-1185">Reference proteome</keyword>
<accession>A0A9K3PG09</accession>
<protein>
    <submittedName>
        <fullName evidence="1">Uncharacterized protein</fullName>
    </submittedName>
</protein>
<reference evidence="1" key="2">
    <citation type="submission" date="2021-04" db="EMBL/GenBank/DDBJ databases">
        <authorList>
            <person name="Podell S."/>
        </authorList>
    </citation>
    <scope>NUCLEOTIDE SEQUENCE</scope>
    <source>
        <strain evidence="1">Hildebrandi</strain>
    </source>
</reference>
<dbReference type="AlphaFoldDB" id="A0A9K3PG09"/>
<name>A0A9K3PG09_9STRA</name>
<dbReference type="OrthoDB" id="43523at2759"/>
<evidence type="ECO:0000313" key="2">
    <source>
        <dbReference type="Proteomes" id="UP000693970"/>
    </source>
</evidence>
<proteinExistence type="predicted"/>
<sequence length="139" mass="15736">MSASQGLHQLPPPIHVLRGILRRLRVHVPEKVPSNNRNTTTTTTAATTTTTRFNPMQRFVLHQYRSSRAETSPVKIQELQSVAVQYYTLRQDLAERSRLHQLDSGAEMQLSAKELSRRAAARAGLQLPDLDPELEQDLK</sequence>
<comment type="caution">
    <text evidence="1">The sequence shown here is derived from an EMBL/GenBank/DDBJ whole genome shotgun (WGS) entry which is preliminary data.</text>
</comment>
<dbReference type="Proteomes" id="UP000693970">
    <property type="component" value="Unassembled WGS sequence"/>
</dbReference>
<gene>
    <name evidence="1" type="ORF">IV203_004962</name>
</gene>
<evidence type="ECO:0000313" key="1">
    <source>
        <dbReference type="EMBL" id="KAG7345895.1"/>
    </source>
</evidence>